<comment type="similarity">
    <text evidence="7">Belongs to the aspartate/glutamate racemases family.</text>
</comment>
<keyword evidence="6 7" id="KW-0961">Cell wall biogenesis/degradation</keyword>
<comment type="pathway">
    <text evidence="7">Cell wall biogenesis; peptidoglycan biosynthesis.</text>
</comment>
<keyword evidence="5 7" id="KW-0413">Isomerase</keyword>
<dbReference type="EMBL" id="PIUK01000096">
    <property type="protein sequence ID" value="MBY6276646.1"/>
    <property type="molecule type" value="Genomic_DNA"/>
</dbReference>
<evidence type="ECO:0000256" key="7">
    <source>
        <dbReference type="HAMAP-Rule" id="MF_00258"/>
    </source>
</evidence>
<dbReference type="PANTHER" id="PTHR21198">
    <property type="entry name" value="GLUTAMATE RACEMASE"/>
    <property type="match status" value="1"/>
</dbReference>
<dbReference type="InterPro" id="IPR018187">
    <property type="entry name" value="Asp/Glu_racemase_AS_1"/>
</dbReference>
<proteinExistence type="inferred from homology"/>
<dbReference type="PANTHER" id="PTHR21198:SF2">
    <property type="entry name" value="GLUTAMATE RACEMASE"/>
    <property type="match status" value="1"/>
</dbReference>
<evidence type="ECO:0000256" key="4">
    <source>
        <dbReference type="ARBA" id="ARBA00022984"/>
    </source>
</evidence>
<feature type="binding site" evidence="7">
    <location>
        <begin position="48"/>
        <end position="49"/>
    </location>
    <ligand>
        <name>substrate</name>
    </ligand>
</feature>
<dbReference type="EC" id="5.1.1.3" evidence="2 7"/>
<dbReference type="FunFam" id="3.40.50.1860:FF:000001">
    <property type="entry name" value="Glutamate racemase"/>
    <property type="match status" value="1"/>
</dbReference>
<dbReference type="Gene3D" id="3.40.50.1860">
    <property type="match status" value="2"/>
</dbReference>
<dbReference type="GO" id="GO:0008360">
    <property type="term" value="P:regulation of cell shape"/>
    <property type="evidence" value="ECO:0007669"/>
    <property type="project" value="UniProtKB-KW"/>
</dbReference>
<dbReference type="InterPro" id="IPR033134">
    <property type="entry name" value="Asp/Glu_racemase_AS_2"/>
</dbReference>
<keyword evidence="3 7" id="KW-0133">Cell shape</keyword>
<accession>A0A953I457</accession>
<sequence>MTQYIPDTQRPIGLFDSGEGGLTVARAVADLLPHENLIYACDTAHFPYGPRPLAEVRAFFRRFMEFFVEQNCKLVIVACNTATAAAIDLLLADAFPIPALGVVQPGAAMAAEASATGRIGVAATQGTCDSGIYPQTIRLFRPDAYVVQQACPILVIRAEEGVISGPEVRREVERCLAPILAERVDTLVLGCTHFPHMAKVIQDVVGPAVRLVDPGKATAVQVADLLRRRGLLNPGPGPGQRRAFTTGDPQRFLEVACRLWPGGVDAAAHIHLWSQQE</sequence>
<dbReference type="InterPro" id="IPR015942">
    <property type="entry name" value="Asp/Glu/hydantoin_racemase"/>
</dbReference>
<gene>
    <name evidence="7" type="primary">murI</name>
    <name evidence="8" type="ORF">CWE10_10585</name>
</gene>
<comment type="catalytic activity">
    <reaction evidence="1 7">
        <text>L-glutamate = D-glutamate</text>
        <dbReference type="Rhea" id="RHEA:12813"/>
        <dbReference type="ChEBI" id="CHEBI:29985"/>
        <dbReference type="ChEBI" id="CHEBI:29986"/>
        <dbReference type="EC" id="5.1.1.3"/>
    </reaction>
</comment>
<dbReference type="InterPro" id="IPR004391">
    <property type="entry name" value="Glu_race"/>
</dbReference>
<comment type="function">
    <text evidence="7">Provides the (R)-glutamate required for cell wall biosynthesis.</text>
</comment>
<comment type="caution">
    <text evidence="8">The sequence shown here is derived from an EMBL/GenBank/DDBJ whole genome shotgun (WGS) entry which is preliminary data.</text>
</comment>
<dbReference type="AlphaFoldDB" id="A0A953I457"/>
<feature type="binding site" evidence="7">
    <location>
        <begin position="192"/>
        <end position="193"/>
    </location>
    <ligand>
        <name>substrate</name>
    </ligand>
</feature>
<evidence type="ECO:0000313" key="9">
    <source>
        <dbReference type="Proteomes" id="UP000732377"/>
    </source>
</evidence>
<dbReference type="GO" id="GO:0008881">
    <property type="term" value="F:glutamate racemase activity"/>
    <property type="evidence" value="ECO:0007669"/>
    <property type="project" value="UniProtKB-UniRule"/>
</dbReference>
<dbReference type="InterPro" id="IPR001920">
    <property type="entry name" value="Asp/Glu_race"/>
</dbReference>
<reference evidence="8" key="1">
    <citation type="submission" date="2017-11" db="EMBL/GenBank/DDBJ databases">
        <title>Three new genomes from thermophilic consortium.</title>
        <authorList>
            <person name="Quaggio R."/>
            <person name="Amgarten D."/>
            <person name="Setubal J.C."/>
        </authorList>
    </citation>
    <scope>NUCLEOTIDE SEQUENCE</scope>
    <source>
        <strain evidence="8">ZCTH01-B2</strain>
    </source>
</reference>
<evidence type="ECO:0000256" key="6">
    <source>
        <dbReference type="ARBA" id="ARBA00023316"/>
    </source>
</evidence>
<protein>
    <recommendedName>
        <fullName evidence="2 7">Glutamate racemase</fullName>
        <ecNumber evidence="2 7">5.1.1.3</ecNumber>
    </recommendedName>
</protein>
<evidence type="ECO:0000256" key="3">
    <source>
        <dbReference type="ARBA" id="ARBA00022960"/>
    </source>
</evidence>
<name>A0A953I457_SYMTR</name>
<evidence type="ECO:0000256" key="5">
    <source>
        <dbReference type="ARBA" id="ARBA00023235"/>
    </source>
</evidence>
<dbReference type="GO" id="GO:0071555">
    <property type="term" value="P:cell wall organization"/>
    <property type="evidence" value="ECO:0007669"/>
    <property type="project" value="UniProtKB-KW"/>
</dbReference>
<dbReference type="HAMAP" id="MF_00258">
    <property type="entry name" value="Glu_racemase"/>
    <property type="match status" value="1"/>
</dbReference>
<dbReference type="PROSITE" id="PS00923">
    <property type="entry name" value="ASP_GLU_RACEMASE_1"/>
    <property type="match status" value="1"/>
</dbReference>
<feature type="active site" description="Proton donor/acceptor" evidence="7">
    <location>
        <position position="191"/>
    </location>
</feature>
<evidence type="ECO:0000256" key="2">
    <source>
        <dbReference type="ARBA" id="ARBA00013090"/>
    </source>
</evidence>
<feature type="binding site" evidence="7">
    <location>
        <begin position="80"/>
        <end position="81"/>
    </location>
    <ligand>
        <name>substrate</name>
    </ligand>
</feature>
<dbReference type="GO" id="GO:0009252">
    <property type="term" value="P:peptidoglycan biosynthetic process"/>
    <property type="evidence" value="ECO:0007669"/>
    <property type="project" value="UniProtKB-UniRule"/>
</dbReference>
<organism evidence="8 9">
    <name type="scientific">Symbiobacterium thermophilum</name>
    <dbReference type="NCBI Taxonomy" id="2734"/>
    <lineage>
        <taxon>Bacteria</taxon>
        <taxon>Bacillati</taxon>
        <taxon>Bacillota</taxon>
        <taxon>Clostridia</taxon>
        <taxon>Eubacteriales</taxon>
        <taxon>Symbiobacteriaceae</taxon>
        <taxon>Symbiobacterium</taxon>
    </lineage>
</organism>
<keyword evidence="4 7" id="KW-0573">Peptidoglycan synthesis</keyword>
<evidence type="ECO:0000256" key="1">
    <source>
        <dbReference type="ARBA" id="ARBA00001602"/>
    </source>
</evidence>
<dbReference type="Proteomes" id="UP000732377">
    <property type="component" value="Unassembled WGS sequence"/>
</dbReference>
<feature type="binding site" evidence="7">
    <location>
        <begin position="16"/>
        <end position="17"/>
    </location>
    <ligand>
        <name>substrate</name>
    </ligand>
</feature>
<feature type="active site" description="Proton donor/acceptor" evidence="7">
    <location>
        <position position="79"/>
    </location>
</feature>
<dbReference type="NCBIfam" id="TIGR00067">
    <property type="entry name" value="glut_race"/>
    <property type="match status" value="1"/>
</dbReference>
<dbReference type="PROSITE" id="PS00924">
    <property type="entry name" value="ASP_GLU_RACEMASE_2"/>
    <property type="match status" value="1"/>
</dbReference>
<dbReference type="RefSeq" id="WP_273379706.1">
    <property type="nucleotide sequence ID" value="NZ_JACSIR010000084.1"/>
</dbReference>
<dbReference type="Pfam" id="PF01177">
    <property type="entry name" value="Asp_Glu_race"/>
    <property type="match status" value="1"/>
</dbReference>
<evidence type="ECO:0000313" key="8">
    <source>
        <dbReference type="EMBL" id="MBY6276646.1"/>
    </source>
</evidence>
<dbReference type="SUPFAM" id="SSF53681">
    <property type="entry name" value="Aspartate/glutamate racemase"/>
    <property type="match status" value="2"/>
</dbReference>